<dbReference type="AlphaFoldDB" id="A0A917MPU6"/>
<dbReference type="Gene3D" id="3.40.140.10">
    <property type="entry name" value="Cytidine Deaminase, domain 2"/>
    <property type="match status" value="1"/>
</dbReference>
<dbReference type="Pfam" id="PF01872">
    <property type="entry name" value="RibD_C"/>
    <property type="match status" value="1"/>
</dbReference>
<keyword evidence="10 14" id="KW-0560">Oxidoreductase</keyword>
<comment type="similarity">
    <text evidence="4 14">In the N-terminal section; belongs to the cytidine and deoxycytidylate deaminase family.</text>
</comment>
<comment type="similarity">
    <text evidence="5 14">In the C-terminal section; belongs to the HTP reductase family.</text>
</comment>
<evidence type="ECO:0000256" key="17">
    <source>
        <dbReference type="PIRSR" id="PIRSR006769-3"/>
    </source>
</evidence>
<evidence type="ECO:0000256" key="3">
    <source>
        <dbReference type="ARBA" id="ARBA00004910"/>
    </source>
</evidence>
<evidence type="ECO:0000313" key="19">
    <source>
        <dbReference type="EMBL" id="GGH56894.1"/>
    </source>
</evidence>
<comment type="function">
    <text evidence="1 14">Converts 2,5-diamino-6-(ribosylamino)-4(3h)-pyrimidinone 5'-phosphate into 5-amino-6-(ribosylamino)-2,4(1h,3h)-pyrimidinedione 5'-phosphate.</text>
</comment>
<feature type="binding site" evidence="16">
    <location>
        <position position="181"/>
    </location>
    <ligand>
        <name>substrate</name>
    </ligand>
</feature>
<dbReference type="PANTHER" id="PTHR38011:SF7">
    <property type="entry name" value="2,5-DIAMINO-6-RIBOSYLAMINO-4(3H)-PYRIMIDINONE 5'-PHOSPHATE REDUCTASE"/>
    <property type="match status" value="1"/>
</dbReference>
<evidence type="ECO:0000313" key="20">
    <source>
        <dbReference type="Proteomes" id="UP000600171"/>
    </source>
</evidence>
<comment type="catalytic activity">
    <reaction evidence="13 14">
        <text>2,5-diamino-6-hydroxy-4-(5-phosphoribosylamino)-pyrimidine + H2O + H(+) = 5-amino-6-(5-phospho-D-ribosylamino)uracil + NH4(+)</text>
        <dbReference type="Rhea" id="RHEA:21868"/>
        <dbReference type="ChEBI" id="CHEBI:15377"/>
        <dbReference type="ChEBI" id="CHEBI:15378"/>
        <dbReference type="ChEBI" id="CHEBI:28938"/>
        <dbReference type="ChEBI" id="CHEBI:58453"/>
        <dbReference type="ChEBI" id="CHEBI:58614"/>
        <dbReference type="EC" id="3.5.4.26"/>
    </reaction>
</comment>
<comment type="pathway">
    <text evidence="3 14">Cofactor biosynthesis; riboflavin biosynthesis; 5-amino-6-(D-ribitylamino)uracil from GTP: step 3/4.</text>
</comment>
<keyword evidence="9 14" id="KW-0521">NADP</keyword>
<dbReference type="RefSeq" id="WP_188358437.1">
    <property type="nucleotide sequence ID" value="NZ_BMDC01000001.1"/>
</dbReference>
<feature type="binding site" evidence="17">
    <location>
        <position position="61"/>
    </location>
    <ligand>
        <name>Zn(2+)</name>
        <dbReference type="ChEBI" id="CHEBI:29105"/>
        <note>catalytic</note>
    </ligand>
</feature>
<keyword evidence="6 14" id="KW-0686">Riboflavin biosynthesis</keyword>
<dbReference type="EC" id="1.1.1.193" evidence="14"/>
<sequence length="353" mass="37891">MPAKTLEIPGGKLSGEQLMQLALDASLQGIRGANPLVGAVLANSRGEVLHVGWHRGAGSPHAEADALAQARASGTDLRGTHMYVSLEPCNHTARTGPCSRAVADAGVSYLHFAIGDETEDAAGGAAYLRSRGVTVESGLLKDRAEKINRRWFAAAEAKRPWVTAKIASTLDGFIAAEDGSSQWITGTQARADGHELRQRADAILVGTQTAVTDNPRLSARDSAGRESGNQPLRVIMGERDLPEDLAVFRDSKVLQVRSRRPRVVLNELYSRGVRHLMVEGGPTVVSAFLRENLVDELLWYQAPKVLGAGRRGVGDLGISTLSEAGQWEIDQLGMQPGLIQLGEDLRLHLAPRN</sequence>
<feature type="binding site" evidence="16">
    <location>
        <position position="209"/>
    </location>
    <ligand>
        <name>NADP(+)</name>
        <dbReference type="ChEBI" id="CHEBI:58349"/>
    </ligand>
</feature>
<evidence type="ECO:0000256" key="8">
    <source>
        <dbReference type="ARBA" id="ARBA00022833"/>
    </source>
</evidence>
<dbReference type="PANTHER" id="PTHR38011">
    <property type="entry name" value="DIHYDROFOLATE REDUCTASE FAMILY PROTEIN (AFU_ORTHOLOGUE AFUA_8G06820)"/>
    <property type="match status" value="1"/>
</dbReference>
<evidence type="ECO:0000256" key="9">
    <source>
        <dbReference type="ARBA" id="ARBA00022857"/>
    </source>
</evidence>
<dbReference type="InterPro" id="IPR002734">
    <property type="entry name" value="RibDG_C"/>
</dbReference>
<dbReference type="EC" id="3.5.4.26" evidence="14"/>
<feature type="binding site" evidence="16">
    <location>
        <begin position="281"/>
        <end position="287"/>
    </location>
    <ligand>
        <name>NADP(+)</name>
        <dbReference type="ChEBI" id="CHEBI:58349"/>
    </ligand>
</feature>
<dbReference type="Gene3D" id="3.40.430.10">
    <property type="entry name" value="Dihydrofolate Reductase, subunit A"/>
    <property type="match status" value="1"/>
</dbReference>
<feature type="binding site" evidence="16">
    <location>
        <position position="213"/>
    </location>
    <ligand>
        <name>NADP(+)</name>
        <dbReference type="ChEBI" id="CHEBI:58349"/>
    </ligand>
</feature>
<feature type="binding site" evidence="16">
    <location>
        <position position="279"/>
    </location>
    <ligand>
        <name>substrate</name>
    </ligand>
</feature>
<feature type="binding site" evidence="16">
    <location>
        <position position="197"/>
    </location>
    <ligand>
        <name>substrate</name>
    </ligand>
</feature>
<evidence type="ECO:0000256" key="7">
    <source>
        <dbReference type="ARBA" id="ARBA00022723"/>
    </source>
</evidence>
<accession>A0A917MPU6</accession>
<dbReference type="InterPro" id="IPR002125">
    <property type="entry name" value="CMP_dCMP_dom"/>
</dbReference>
<dbReference type="PROSITE" id="PS00903">
    <property type="entry name" value="CYT_DCMP_DEAMINASES_1"/>
    <property type="match status" value="1"/>
</dbReference>
<evidence type="ECO:0000256" key="4">
    <source>
        <dbReference type="ARBA" id="ARBA00005259"/>
    </source>
</evidence>
<evidence type="ECO:0000256" key="10">
    <source>
        <dbReference type="ARBA" id="ARBA00023002"/>
    </source>
</evidence>
<dbReference type="NCBIfam" id="TIGR00326">
    <property type="entry name" value="eubact_ribD"/>
    <property type="match status" value="1"/>
</dbReference>
<keyword evidence="11" id="KW-0511">Multifunctional enzyme</keyword>
<dbReference type="GO" id="GO:0008270">
    <property type="term" value="F:zinc ion binding"/>
    <property type="evidence" value="ECO:0007669"/>
    <property type="project" value="InterPro"/>
</dbReference>
<evidence type="ECO:0000256" key="2">
    <source>
        <dbReference type="ARBA" id="ARBA00004882"/>
    </source>
</evidence>
<feature type="binding site" evidence="16">
    <location>
        <position position="220"/>
    </location>
    <ligand>
        <name>substrate</name>
    </ligand>
</feature>
<gene>
    <name evidence="19" type="ORF">GCM10007359_01470</name>
</gene>
<evidence type="ECO:0000259" key="18">
    <source>
        <dbReference type="PROSITE" id="PS51747"/>
    </source>
</evidence>
<comment type="cofactor">
    <cofactor evidence="14 17">
        <name>Zn(2+)</name>
        <dbReference type="ChEBI" id="CHEBI:29105"/>
    </cofactor>
    <text evidence="14 17">Binds 1 zinc ion.</text>
</comment>
<feature type="active site" description="Proton donor" evidence="15">
    <location>
        <position position="63"/>
    </location>
</feature>
<evidence type="ECO:0000256" key="6">
    <source>
        <dbReference type="ARBA" id="ARBA00022619"/>
    </source>
</evidence>
<comment type="caution">
    <text evidence="19">The sequence shown here is derived from an EMBL/GenBank/DDBJ whole genome shotgun (WGS) entry which is preliminary data.</text>
</comment>
<dbReference type="InterPro" id="IPR016192">
    <property type="entry name" value="APOBEC/CMP_deaminase_Zn-bd"/>
</dbReference>
<feature type="binding site" evidence="16">
    <location>
        <position position="183"/>
    </location>
    <ligand>
        <name>substrate</name>
    </ligand>
</feature>
<keyword evidence="20" id="KW-1185">Reference proteome</keyword>
<comment type="pathway">
    <text evidence="2 14">Cofactor biosynthesis; riboflavin biosynthesis; 5-amino-6-(D-ribitylamino)uracil from GTP: step 2/4.</text>
</comment>
<feature type="binding site" evidence="17">
    <location>
        <position position="98"/>
    </location>
    <ligand>
        <name>Zn(2+)</name>
        <dbReference type="ChEBI" id="CHEBI:29105"/>
        <note>catalytic</note>
    </ligand>
</feature>
<dbReference type="InterPro" id="IPR024072">
    <property type="entry name" value="DHFR-like_dom_sf"/>
</dbReference>
<dbReference type="PIRSF" id="PIRSF006769">
    <property type="entry name" value="RibD"/>
    <property type="match status" value="1"/>
</dbReference>
<proteinExistence type="inferred from homology"/>
<dbReference type="GO" id="GO:0008835">
    <property type="term" value="F:diaminohydroxyphosphoribosylaminopyrimidine deaminase activity"/>
    <property type="evidence" value="ECO:0007669"/>
    <property type="project" value="UniProtKB-EC"/>
</dbReference>
<dbReference type="EMBL" id="BMDC01000001">
    <property type="protein sequence ID" value="GGH56894.1"/>
    <property type="molecule type" value="Genomic_DNA"/>
</dbReference>
<dbReference type="InterPro" id="IPR050765">
    <property type="entry name" value="Riboflavin_Biosynth_HTPR"/>
</dbReference>
<comment type="catalytic activity">
    <reaction evidence="12 14">
        <text>5-amino-6-(5-phospho-D-ribitylamino)uracil + NADP(+) = 5-amino-6-(5-phospho-D-ribosylamino)uracil + NADPH + H(+)</text>
        <dbReference type="Rhea" id="RHEA:17845"/>
        <dbReference type="ChEBI" id="CHEBI:15378"/>
        <dbReference type="ChEBI" id="CHEBI:57783"/>
        <dbReference type="ChEBI" id="CHEBI:58349"/>
        <dbReference type="ChEBI" id="CHEBI:58421"/>
        <dbReference type="ChEBI" id="CHEBI:58453"/>
        <dbReference type="EC" id="1.1.1.193"/>
    </reaction>
</comment>
<evidence type="ECO:0000256" key="12">
    <source>
        <dbReference type="ARBA" id="ARBA00049861"/>
    </source>
</evidence>
<dbReference type="SUPFAM" id="SSF53597">
    <property type="entry name" value="Dihydrofolate reductase-like"/>
    <property type="match status" value="1"/>
</dbReference>
<evidence type="ECO:0000256" key="16">
    <source>
        <dbReference type="PIRSR" id="PIRSR006769-2"/>
    </source>
</evidence>
<evidence type="ECO:0000256" key="1">
    <source>
        <dbReference type="ARBA" id="ARBA00002151"/>
    </source>
</evidence>
<evidence type="ECO:0000256" key="13">
    <source>
        <dbReference type="ARBA" id="ARBA00049886"/>
    </source>
</evidence>
<protein>
    <recommendedName>
        <fullName evidence="14">Riboflavin biosynthesis protein RibD</fullName>
    </recommendedName>
    <domain>
        <recommendedName>
            <fullName evidence="14">Diaminohydroxyphosphoribosylaminopyrimidine deaminase</fullName>
            <shortName evidence="14">DRAP deaminase</shortName>
            <ecNumber evidence="14">3.5.4.26</ecNumber>
        </recommendedName>
        <alternativeName>
            <fullName evidence="14">Riboflavin-specific deaminase</fullName>
        </alternativeName>
    </domain>
    <domain>
        <recommendedName>
            <fullName evidence="14">5-amino-6-(5-phosphoribosylamino)uracil reductase</fullName>
            <ecNumber evidence="14">1.1.1.193</ecNumber>
        </recommendedName>
        <alternativeName>
            <fullName evidence="14">HTP reductase</fullName>
        </alternativeName>
    </domain>
</protein>
<feature type="binding site" evidence="17">
    <location>
        <position position="89"/>
    </location>
    <ligand>
        <name>Zn(2+)</name>
        <dbReference type="ChEBI" id="CHEBI:29105"/>
        <note>catalytic</note>
    </ligand>
</feature>
<dbReference type="SUPFAM" id="SSF53927">
    <property type="entry name" value="Cytidine deaminase-like"/>
    <property type="match status" value="1"/>
</dbReference>
<dbReference type="PROSITE" id="PS51747">
    <property type="entry name" value="CYT_DCMP_DEAMINASES_2"/>
    <property type="match status" value="1"/>
</dbReference>
<keyword evidence="7 14" id="KW-0479">Metal-binding</keyword>
<evidence type="ECO:0000256" key="5">
    <source>
        <dbReference type="ARBA" id="ARBA00007417"/>
    </source>
</evidence>
<organism evidence="19 20">
    <name type="scientific">Rothia aerolata</name>
    <dbReference type="NCBI Taxonomy" id="1812262"/>
    <lineage>
        <taxon>Bacteria</taxon>
        <taxon>Bacillati</taxon>
        <taxon>Actinomycetota</taxon>
        <taxon>Actinomycetes</taxon>
        <taxon>Micrococcales</taxon>
        <taxon>Micrococcaceae</taxon>
        <taxon>Rothia</taxon>
    </lineage>
</organism>
<keyword evidence="14" id="KW-0378">Hydrolase</keyword>
<feature type="binding site" evidence="16">
    <location>
        <position position="217"/>
    </location>
    <ligand>
        <name>substrate</name>
    </ligand>
</feature>
<dbReference type="Pfam" id="PF00383">
    <property type="entry name" value="dCMP_cyt_deam_1"/>
    <property type="match status" value="1"/>
</dbReference>
<dbReference type="InterPro" id="IPR016193">
    <property type="entry name" value="Cytidine_deaminase-like"/>
</dbReference>
<feature type="domain" description="CMP/dCMP-type deaminase" evidence="18">
    <location>
        <begin position="13"/>
        <end position="130"/>
    </location>
</feature>
<dbReference type="InterPro" id="IPR004794">
    <property type="entry name" value="Eubact_RibD"/>
</dbReference>
<dbReference type="Proteomes" id="UP000600171">
    <property type="component" value="Unassembled WGS sequence"/>
</dbReference>
<evidence type="ECO:0000256" key="14">
    <source>
        <dbReference type="PIRNR" id="PIRNR006769"/>
    </source>
</evidence>
<dbReference type="GO" id="GO:0009231">
    <property type="term" value="P:riboflavin biosynthetic process"/>
    <property type="evidence" value="ECO:0007669"/>
    <property type="project" value="UniProtKB-KW"/>
</dbReference>
<feature type="binding site" evidence="16">
    <location>
        <position position="167"/>
    </location>
    <ligand>
        <name>substrate</name>
    </ligand>
</feature>
<evidence type="ECO:0000256" key="15">
    <source>
        <dbReference type="PIRSR" id="PIRSR006769-1"/>
    </source>
</evidence>
<name>A0A917MPU6_9MICC</name>
<dbReference type="GO" id="GO:0008703">
    <property type="term" value="F:5-amino-6-(5-phosphoribosylamino)uracil reductase activity"/>
    <property type="evidence" value="ECO:0007669"/>
    <property type="project" value="UniProtKB-EC"/>
</dbReference>
<reference evidence="19 20" key="1">
    <citation type="journal article" date="2014" name="Int. J. Syst. Evol. Microbiol.">
        <title>Complete genome sequence of Corynebacterium casei LMG S-19264T (=DSM 44701T), isolated from a smear-ripened cheese.</title>
        <authorList>
            <consortium name="US DOE Joint Genome Institute (JGI-PGF)"/>
            <person name="Walter F."/>
            <person name="Albersmeier A."/>
            <person name="Kalinowski J."/>
            <person name="Ruckert C."/>
        </authorList>
    </citation>
    <scope>NUCLEOTIDE SEQUENCE [LARGE SCALE GENOMIC DNA]</scope>
    <source>
        <strain evidence="19 20">CCM 8669</strain>
    </source>
</reference>
<evidence type="ECO:0000256" key="11">
    <source>
        <dbReference type="ARBA" id="ARBA00023268"/>
    </source>
</evidence>
<keyword evidence="8 14" id="KW-0862">Zinc</keyword>